<sequence length="41" mass="4698">MCSRLHDEMGCHIQTLILLCCKYSENIAFLETTKSNQHATN</sequence>
<name>A0A0A9A3N3_ARUDO</name>
<dbReference type="AlphaFoldDB" id="A0A0A9A3N3"/>
<proteinExistence type="predicted"/>
<protein>
    <submittedName>
        <fullName evidence="1">Uncharacterized protein</fullName>
    </submittedName>
</protein>
<reference evidence="1" key="1">
    <citation type="submission" date="2014-09" db="EMBL/GenBank/DDBJ databases">
        <authorList>
            <person name="Magalhaes I.L.F."/>
            <person name="Oliveira U."/>
            <person name="Santos F.R."/>
            <person name="Vidigal T.H.D.A."/>
            <person name="Brescovit A.D."/>
            <person name="Santos A.J."/>
        </authorList>
    </citation>
    <scope>NUCLEOTIDE SEQUENCE</scope>
    <source>
        <tissue evidence="1">Shoot tissue taken approximately 20 cm above the soil surface</tissue>
    </source>
</reference>
<accession>A0A0A9A3N3</accession>
<organism evidence="1">
    <name type="scientific">Arundo donax</name>
    <name type="common">Giant reed</name>
    <name type="synonym">Donax arundinaceus</name>
    <dbReference type="NCBI Taxonomy" id="35708"/>
    <lineage>
        <taxon>Eukaryota</taxon>
        <taxon>Viridiplantae</taxon>
        <taxon>Streptophyta</taxon>
        <taxon>Embryophyta</taxon>
        <taxon>Tracheophyta</taxon>
        <taxon>Spermatophyta</taxon>
        <taxon>Magnoliopsida</taxon>
        <taxon>Liliopsida</taxon>
        <taxon>Poales</taxon>
        <taxon>Poaceae</taxon>
        <taxon>PACMAD clade</taxon>
        <taxon>Arundinoideae</taxon>
        <taxon>Arundineae</taxon>
        <taxon>Arundo</taxon>
    </lineage>
</organism>
<dbReference type="EMBL" id="GBRH01252194">
    <property type="protein sequence ID" value="JAD45701.1"/>
    <property type="molecule type" value="Transcribed_RNA"/>
</dbReference>
<reference evidence="1" key="2">
    <citation type="journal article" date="2015" name="Data Brief">
        <title>Shoot transcriptome of the giant reed, Arundo donax.</title>
        <authorList>
            <person name="Barrero R.A."/>
            <person name="Guerrero F.D."/>
            <person name="Moolhuijzen P."/>
            <person name="Goolsby J.A."/>
            <person name="Tidwell J."/>
            <person name="Bellgard S.E."/>
            <person name="Bellgard M.I."/>
        </authorList>
    </citation>
    <scope>NUCLEOTIDE SEQUENCE</scope>
    <source>
        <tissue evidence="1">Shoot tissue taken approximately 20 cm above the soil surface</tissue>
    </source>
</reference>
<evidence type="ECO:0000313" key="1">
    <source>
        <dbReference type="EMBL" id="JAD45701.1"/>
    </source>
</evidence>